<organism evidence="14 15">
    <name type="scientific">Coprinellus micaceus</name>
    <name type="common">Glistening ink-cap mushroom</name>
    <name type="synonym">Coprinus micaceus</name>
    <dbReference type="NCBI Taxonomy" id="71717"/>
    <lineage>
        <taxon>Eukaryota</taxon>
        <taxon>Fungi</taxon>
        <taxon>Dikarya</taxon>
        <taxon>Basidiomycota</taxon>
        <taxon>Agaricomycotina</taxon>
        <taxon>Agaricomycetes</taxon>
        <taxon>Agaricomycetidae</taxon>
        <taxon>Agaricales</taxon>
        <taxon>Agaricineae</taxon>
        <taxon>Psathyrellaceae</taxon>
        <taxon>Coprinellus</taxon>
    </lineage>
</organism>
<dbReference type="SUPFAM" id="SSF48264">
    <property type="entry name" value="Cytochrome P450"/>
    <property type="match status" value="1"/>
</dbReference>
<gene>
    <name evidence="14" type="ORF">FA13DRAFT_1784771</name>
</gene>
<dbReference type="Proteomes" id="UP000298030">
    <property type="component" value="Unassembled WGS sequence"/>
</dbReference>
<dbReference type="CDD" id="cd11069">
    <property type="entry name" value="CYP_FUM15-like"/>
    <property type="match status" value="1"/>
</dbReference>
<dbReference type="Pfam" id="PF00067">
    <property type="entry name" value="p450"/>
    <property type="match status" value="1"/>
</dbReference>
<dbReference type="PRINTS" id="PR00385">
    <property type="entry name" value="P450"/>
</dbReference>
<dbReference type="InterPro" id="IPR001128">
    <property type="entry name" value="Cyt_P450"/>
</dbReference>
<keyword evidence="5 13" id="KW-0349">Heme</keyword>
<comment type="cofactor">
    <cofactor evidence="1 13">
        <name>heme</name>
        <dbReference type="ChEBI" id="CHEBI:30413"/>
    </cofactor>
</comment>
<dbReference type="Gene3D" id="1.10.630.10">
    <property type="entry name" value="Cytochrome P450"/>
    <property type="match status" value="1"/>
</dbReference>
<evidence type="ECO:0000256" key="4">
    <source>
        <dbReference type="ARBA" id="ARBA00010617"/>
    </source>
</evidence>
<dbReference type="PANTHER" id="PTHR24305:SF166">
    <property type="entry name" value="CYTOCHROME P450 12A4, MITOCHONDRIAL-RELATED"/>
    <property type="match status" value="1"/>
</dbReference>
<evidence type="ECO:0000256" key="5">
    <source>
        <dbReference type="ARBA" id="ARBA00022617"/>
    </source>
</evidence>
<comment type="similarity">
    <text evidence="4">Belongs to the cytochrome P450 family.</text>
</comment>
<dbReference type="AlphaFoldDB" id="A0A4Y7U170"/>
<accession>A0A4Y7U170</accession>
<comment type="pathway">
    <text evidence="3">Secondary metabolite biosynthesis; terpenoid biosynthesis.</text>
</comment>
<dbReference type="InterPro" id="IPR036396">
    <property type="entry name" value="Cyt_P450_sf"/>
</dbReference>
<dbReference type="PANTHER" id="PTHR24305">
    <property type="entry name" value="CYTOCHROME P450"/>
    <property type="match status" value="1"/>
</dbReference>
<evidence type="ECO:0000256" key="8">
    <source>
        <dbReference type="ARBA" id="ARBA00022989"/>
    </source>
</evidence>
<dbReference type="EMBL" id="QPFP01000001">
    <property type="protein sequence ID" value="TEB40176.1"/>
    <property type="molecule type" value="Genomic_DNA"/>
</dbReference>
<evidence type="ECO:0000256" key="3">
    <source>
        <dbReference type="ARBA" id="ARBA00004721"/>
    </source>
</evidence>
<keyword evidence="12" id="KW-0472">Membrane</keyword>
<keyword evidence="8" id="KW-1133">Transmembrane helix</keyword>
<proteinExistence type="inferred from homology"/>
<evidence type="ECO:0000256" key="12">
    <source>
        <dbReference type="ARBA" id="ARBA00023136"/>
    </source>
</evidence>
<dbReference type="InterPro" id="IPR002403">
    <property type="entry name" value="Cyt_P450_E_grp-IV"/>
</dbReference>
<name>A0A4Y7U170_COPMI</name>
<keyword evidence="9" id="KW-0560">Oxidoreductase</keyword>
<reference evidence="14 15" key="1">
    <citation type="journal article" date="2019" name="Nat. Ecol. Evol.">
        <title>Megaphylogeny resolves global patterns of mushroom evolution.</title>
        <authorList>
            <person name="Varga T."/>
            <person name="Krizsan K."/>
            <person name="Foldi C."/>
            <person name="Dima B."/>
            <person name="Sanchez-Garcia M."/>
            <person name="Sanchez-Ramirez S."/>
            <person name="Szollosi G.J."/>
            <person name="Szarkandi J.G."/>
            <person name="Papp V."/>
            <person name="Albert L."/>
            <person name="Andreopoulos W."/>
            <person name="Angelini C."/>
            <person name="Antonin V."/>
            <person name="Barry K.W."/>
            <person name="Bougher N.L."/>
            <person name="Buchanan P."/>
            <person name="Buyck B."/>
            <person name="Bense V."/>
            <person name="Catcheside P."/>
            <person name="Chovatia M."/>
            <person name="Cooper J."/>
            <person name="Damon W."/>
            <person name="Desjardin D."/>
            <person name="Finy P."/>
            <person name="Geml J."/>
            <person name="Haridas S."/>
            <person name="Hughes K."/>
            <person name="Justo A."/>
            <person name="Karasinski D."/>
            <person name="Kautmanova I."/>
            <person name="Kiss B."/>
            <person name="Kocsube S."/>
            <person name="Kotiranta H."/>
            <person name="LaButti K.M."/>
            <person name="Lechner B.E."/>
            <person name="Liimatainen K."/>
            <person name="Lipzen A."/>
            <person name="Lukacs Z."/>
            <person name="Mihaltcheva S."/>
            <person name="Morgado L.N."/>
            <person name="Niskanen T."/>
            <person name="Noordeloos M.E."/>
            <person name="Ohm R.A."/>
            <person name="Ortiz-Santana B."/>
            <person name="Ovrebo C."/>
            <person name="Racz N."/>
            <person name="Riley R."/>
            <person name="Savchenko A."/>
            <person name="Shiryaev A."/>
            <person name="Soop K."/>
            <person name="Spirin V."/>
            <person name="Szebenyi C."/>
            <person name="Tomsovsky M."/>
            <person name="Tulloss R.E."/>
            <person name="Uehling J."/>
            <person name="Grigoriev I.V."/>
            <person name="Vagvolgyi C."/>
            <person name="Papp T."/>
            <person name="Martin F.M."/>
            <person name="Miettinen O."/>
            <person name="Hibbett D.S."/>
            <person name="Nagy L.G."/>
        </authorList>
    </citation>
    <scope>NUCLEOTIDE SEQUENCE [LARGE SCALE GENOMIC DNA]</scope>
    <source>
        <strain evidence="14 15">FP101781</strain>
    </source>
</reference>
<evidence type="ECO:0000256" key="10">
    <source>
        <dbReference type="ARBA" id="ARBA00023004"/>
    </source>
</evidence>
<evidence type="ECO:0000256" key="13">
    <source>
        <dbReference type="PIRSR" id="PIRSR602403-1"/>
    </source>
</evidence>
<protein>
    <submittedName>
        <fullName evidence="14">Cytochrome P450</fullName>
    </submittedName>
</protein>
<keyword evidence="11" id="KW-0503">Monooxygenase</keyword>
<evidence type="ECO:0000256" key="9">
    <source>
        <dbReference type="ARBA" id="ARBA00023002"/>
    </source>
</evidence>
<keyword evidence="10 13" id="KW-0408">Iron</keyword>
<evidence type="ECO:0000313" key="15">
    <source>
        <dbReference type="Proteomes" id="UP000298030"/>
    </source>
</evidence>
<dbReference type="InterPro" id="IPR050121">
    <property type="entry name" value="Cytochrome_P450_monoxygenase"/>
</dbReference>
<dbReference type="GO" id="GO:0004497">
    <property type="term" value="F:monooxygenase activity"/>
    <property type="evidence" value="ECO:0007669"/>
    <property type="project" value="UniProtKB-KW"/>
</dbReference>
<dbReference type="STRING" id="71717.A0A4Y7U170"/>
<evidence type="ECO:0000256" key="11">
    <source>
        <dbReference type="ARBA" id="ARBA00023033"/>
    </source>
</evidence>
<dbReference type="PRINTS" id="PR00465">
    <property type="entry name" value="EP450IV"/>
</dbReference>
<evidence type="ECO:0000256" key="2">
    <source>
        <dbReference type="ARBA" id="ARBA00004370"/>
    </source>
</evidence>
<evidence type="ECO:0000256" key="6">
    <source>
        <dbReference type="ARBA" id="ARBA00022692"/>
    </source>
</evidence>
<keyword evidence="15" id="KW-1185">Reference proteome</keyword>
<keyword evidence="7 13" id="KW-0479">Metal-binding</keyword>
<evidence type="ECO:0000256" key="1">
    <source>
        <dbReference type="ARBA" id="ARBA00001971"/>
    </source>
</evidence>
<dbReference type="GO" id="GO:0005506">
    <property type="term" value="F:iron ion binding"/>
    <property type="evidence" value="ECO:0007669"/>
    <property type="project" value="InterPro"/>
</dbReference>
<evidence type="ECO:0000313" key="14">
    <source>
        <dbReference type="EMBL" id="TEB40176.1"/>
    </source>
</evidence>
<evidence type="ECO:0000256" key="7">
    <source>
        <dbReference type="ARBA" id="ARBA00022723"/>
    </source>
</evidence>
<comment type="caution">
    <text evidence="14">The sequence shown here is derived from an EMBL/GenBank/DDBJ whole genome shotgun (WGS) entry which is preliminary data.</text>
</comment>
<comment type="subcellular location">
    <subcellularLocation>
        <location evidence="2">Membrane</location>
    </subcellularLocation>
</comment>
<dbReference type="OrthoDB" id="1470350at2759"/>
<sequence>MIYSLARAALTVGIGWAIFRSLKRIFGKNPLDNLPGPPGGSFLAGHLDKVFDDYAWDYHKHISKTHGSVIKLRGAFGARALFVYDPKALHHIIVKDQPIFEETVGFFIATGMIFGKGLFATTGDQHLPIFYDVTHKLRDTLMGKVSEGPQEIDMLRWMSRTALELIGQSGLGYTFDPLTEGSEENSYTRGVRKFNSTFDRLNFAQQYILPLVHNIGTPRFRRWVVDAIPWEPLREMRDISDIMRSTSEEVIGSKRRAMKQGDETVARQVGGGKDIISILVKENMKASEGDKLTDDELFGQVSSLTFAAMDTTSGALSRTLWLLSRNVGAQNKLREEIREAHRRCGGDRLGYDEVVSLPFLDAVCRETLRLYAPVHTTARETREDIILPFSKPVRGNDGSEMHEVLVPKGTMVFPSLLSSNCNRDLWGPDSYEWKPERWIEGLPNSVTEAKIPGVYSHLMTFIGGGRACIGFKFSQLEMKVVLCVLLDKFKFAPAKGKEVEWRMTGIVTPAVAADSGPPQLPLVVGLAD</sequence>
<dbReference type="GO" id="GO:0020037">
    <property type="term" value="F:heme binding"/>
    <property type="evidence" value="ECO:0007669"/>
    <property type="project" value="InterPro"/>
</dbReference>
<feature type="binding site" description="axial binding residue" evidence="13">
    <location>
        <position position="468"/>
    </location>
    <ligand>
        <name>heme</name>
        <dbReference type="ChEBI" id="CHEBI:30413"/>
    </ligand>
    <ligandPart>
        <name>Fe</name>
        <dbReference type="ChEBI" id="CHEBI:18248"/>
    </ligandPart>
</feature>
<keyword evidence="6" id="KW-0812">Transmembrane</keyword>
<dbReference type="GO" id="GO:0016020">
    <property type="term" value="C:membrane"/>
    <property type="evidence" value="ECO:0007669"/>
    <property type="project" value="UniProtKB-SubCell"/>
</dbReference>
<dbReference type="GO" id="GO:0016705">
    <property type="term" value="F:oxidoreductase activity, acting on paired donors, with incorporation or reduction of molecular oxygen"/>
    <property type="evidence" value="ECO:0007669"/>
    <property type="project" value="InterPro"/>
</dbReference>